<dbReference type="EMBL" id="CM035423">
    <property type="protein sequence ID" value="KAH7366488.1"/>
    <property type="molecule type" value="Genomic_DNA"/>
</dbReference>
<evidence type="ECO:0000313" key="2">
    <source>
        <dbReference type="Proteomes" id="UP000825935"/>
    </source>
</evidence>
<accession>A0A8T2SV28</accession>
<dbReference type="AlphaFoldDB" id="A0A8T2SV28"/>
<gene>
    <name evidence="1" type="ORF">KP509_18G080900</name>
</gene>
<name>A0A8T2SV28_CERRI</name>
<sequence length="103" mass="11792">MFEQKRSMEIKSQQNIHDIPCSKLCATMKFSKSRERWRKGAMPWNFRAAEKVMEDVPVTGKASTVKGLLLLNEATTPTNHFDSLTIPSTTKPVHAMTTKRWII</sequence>
<proteinExistence type="predicted"/>
<organism evidence="1 2">
    <name type="scientific">Ceratopteris richardii</name>
    <name type="common">Triangle waterfern</name>
    <dbReference type="NCBI Taxonomy" id="49495"/>
    <lineage>
        <taxon>Eukaryota</taxon>
        <taxon>Viridiplantae</taxon>
        <taxon>Streptophyta</taxon>
        <taxon>Embryophyta</taxon>
        <taxon>Tracheophyta</taxon>
        <taxon>Polypodiopsida</taxon>
        <taxon>Polypodiidae</taxon>
        <taxon>Polypodiales</taxon>
        <taxon>Pteridineae</taxon>
        <taxon>Pteridaceae</taxon>
        <taxon>Parkerioideae</taxon>
        <taxon>Ceratopteris</taxon>
    </lineage>
</organism>
<protein>
    <submittedName>
        <fullName evidence="1">Uncharacterized protein</fullName>
    </submittedName>
</protein>
<keyword evidence="2" id="KW-1185">Reference proteome</keyword>
<reference evidence="1" key="1">
    <citation type="submission" date="2021-08" db="EMBL/GenBank/DDBJ databases">
        <title>WGS assembly of Ceratopteris richardii.</title>
        <authorList>
            <person name="Marchant D.B."/>
            <person name="Chen G."/>
            <person name="Jenkins J."/>
            <person name="Shu S."/>
            <person name="Leebens-Mack J."/>
            <person name="Grimwood J."/>
            <person name="Schmutz J."/>
            <person name="Soltis P."/>
            <person name="Soltis D."/>
            <person name="Chen Z.-H."/>
        </authorList>
    </citation>
    <scope>NUCLEOTIDE SEQUENCE</scope>
    <source>
        <strain evidence="1">Whitten #5841</strain>
        <tissue evidence="1">Leaf</tissue>
    </source>
</reference>
<evidence type="ECO:0000313" key="1">
    <source>
        <dbReference type="EMBL" id="KAH7366488.1"/>
    </source>
</evidence>
<dbReference type="Proteomes" id="UP000825935">
    <property type="component" value="Chromosome 18"/>
</dbReference>
<comment type="caution">
    <text evidence="1">The sequence shown here is derived from an EMBL/GenBank/DDBJ whole genome shotgun (WGS) entry which is preliminary data.</text>
</comment>